<evidence type="ECO:0000256" key="1">
    <source>
        <dbReference type="SAM" id="MobiDB-lite"/>
    </source>
</evidence>
<dbReference type="RefSeq" id="WP_184522576.1">
    <property type="nucleotide sequence ID" value="NZ_JACHGK010000001.1"/>
</dbReference>
<comment type="caution">
    <text evidence="2">The sequence shown here is derived from an EMBL/GenBank/DDBJ whole genome shotgun (WGS) entry which is preliminary data.</text>
</comment>
<protein>
    <submittedName>
        <fullName evidence="2">Uncharacterized protein</fullName>
    </submittedName>
</protein>
<evidence type="ECO:0000313" key="2">
    <source>
        <dbReference type="EMBL" id="MBB6443993.1"/>
    </source>
</evidence>
<accession>A0A7X0HNE5</accession>
<sequence>MSFAQFDDICEICYGMMEEEETVVEEKRTEPEKLDRKVGLSNGKKRREMTAREIVKEKERQLIYK</sequence>
<feature type="compositionally biased region" description="Basic and acidic residues" evidence="1">
    <location>
        <begin position="24"/>
        <end position="38"/>
    </location>
</feature>
<keyword evidence="3" id="KW-1185">Reference proteome</keyword>
<reference evidence="2 3" key="1">
    <citation type="submission" date="2020-08" db="EMBL/GenBank/DDBJ databases">
        <title>Genomic Encyclopedia of Type Strains, Phase IV (KMG-IV): sequencing the most valuable type-strain genomes for metagenomic binning, comparative biology and taxonomic classification.</title>
        <authorList>
            <person name="Goeker M."/>
        </authorList>
    </citation>
    <scope>NUCLEOTIDE SEQUENCE [LARGE SCALE GENOMIC DNA]</scope>
    <source>
        <strain evidence="2 3">DSM 5391</strain>
    </source>
</reference>
<proteinExistence type="predicted"/>
<evidence type="ECO:0000313" key="3">
    <source>
        <dbReference type="Proteomes" id="UP000531594"/>
    </source>
</evidence>
<gene>
    <name evidence="2" type="ORF">HNR53_000581</name>
</gene>
<organism evidence="2 3">
    <name type="scientific">Bacillus benzoevorans</name>
    <dbReference type="NCBI Taxonomy" id="1456"/>
    <lineage>
        <taxon>Bacteria</taxon>
        <taxon>Bacillati</taxon>
        <taxon>Bacillota</taxon>
        <taxon>Bacilli</taxon>
        <taxon>Bacillales</taxon>
        <taxon>Bacillaceae</taxon>
        <taxon>Bacillus</taxon>
    </lineage>
</organism>
<dbReference type="AlphaFoldDB" id="A0A7X0HNE5"/>
<dbReference type="EMBL" id="JACHGK010000001">
    <property type="protein sequence ID" value="MBB6443993.1"/>
    <property type="molecule type" value="Genomic_DNA"/>
</dbReference>
<name>A0A7X0HNE5_9BACI</name>
<feature type="region of interest" description="Disordered" evidence="1">
    <location>
        <begin position="24"/>
        <end position="45"/>
    </location>
</feature>
<dbReference type="Proteomes" id="UP000531594">
    <property type="component" value="Unassembled WGS sequence"/>
</dbReference>